<sequence>MDKITHQVRAEHWAKIMNECINSGMSKTAWCRANGISVKQFFYWQRILRREAFENSQNSLLPATAGPHQEMAPMVPATQRAVSFTEIKLPSSSQNTAPVFHPDLVIRKGSLILEISNSASDELLSRIGGLLGAE</sequence>
<dbReference type="NCBIfam" id="NF047593">
    <property type="entry name" value="IS66_ISAeme5_TnpA"/>
    <property type="match status" value="1"/>
</dbReference>
<dbReference type="EMBL" id="JADCKL010000012">
    <property type="protein sequence ID" value="MBE5063955.1"/>
    <property type="molecule type" value="Genomic_DNA"/>
</dbReference>
<dbReference type="Proteomes" id="UP000758652">
    <property type="component" value="Unassembled WGS sequence"/>
</dbReference>
<protein>
    <submittedName>
        <fullName evidence="1">IS66 family insertion sequence element accessory protein TnpB</fullName>
    </submittedName>
</protein>
<comment type="caution">
    <text evidence="1">The sequence shown here is derived from an EMBL/GenBank/DDBJ whole genome shotgun (WGS) entry which is preliminary data.</text>
</comment>
<accession>A0ABR9RLV9</accession>
<evidence type="ECO:0000313" key="1">
    <source>
        <dbReference type="EMBL" id="MBE5063955.1"/>
    </source>
</evidence>
<keyword evidence="2" id="KW-1185">Reference proteome</keyword>
<reference evidence="1 2" key="1">
    <citation type="submission" date="2020-10" db="EMBL/GenBank/DDBJ databases">
        <title>ChiBAC.</title>
        <authorList>
            <person name="Zenner C."/>
            <person name="Hitch T.C.A."/>
            <person name="Clavel T."/>
        </authorList>
    </citation>
    <scope>NUCLEOTIDE SEQUENCE [LARGE SCALE GENOMIC DNA]</scope>
    <source>
        <strain evidence="1 2">DSM 108991</strain>
    </source>
</reference>
<proteinExistence type="predicted"/>
<evidence type="ECO:0000313" key="2">
    <source>
        <dbReference type="Proteomes" id="UP000758652"/>
    </source>
</evidence>
<organism evidence="1 2">
    <name type="scientific">Claveliimonas monacensis</name>
    <dbReference type="NCBI Taxonomy" id="2779351"/>
    <lineage>
        <taxon>Bacteria</taxon>
        <taxon>Bacillati</taxon>
        <taxon>Bacillota</taxon>
        <taxon>Clostridia</taxon>
        <taxon>Lachnospirales</taxon>
        <taxon>Lachnospiraceae</taxon>
        <taxon>Claveliimonas</taxon>
    </lineage>
</organism>
<gene>
    <name evidence="1" type="ORF">INF30_11895</name>
</gene>
<dbReference type="RefSeq" id="WP_070090334.1">
    <property type="nucleotide sequence ID" value="NZ_JADCKL010000012.1"/>
</dbReference>
<name>A0ABR9RLV9_9FIRM</name>